<feature type="signal peptide" evidence="1">
    <location>
        <begin position="1"/>
        <end position="21"/>
    </location>
</feature>
<sequence>MRKYKMSIMMISLFMILAACGNKPEREPQAVKTAEAHNSGFNGYVVKKEKNRILVVNSTERDFGANGGASHYYEAIWFSNSPFNIEVGQHVEVRADGAIAESYPAQGKANTVAVITGLEPEGASLSEAEAVRKALSSPEVSGYDIPAIKEVKFDEKLAEWIVEVTQNGDEKTVEIRVKDNQVASQEGRELGATPPQPLIKAGEKKLAVYQSSYCWGTGCADYVGPEEMLKEKPKEQVEPGATITFAFENVKQPTEIYVSRSASRAVTQEKLDGSSFAAPKEKGIYYYSLSAWWMKDKEKRISEGDSSYVFAIEVVGE</sequence>
<feature type="chain" id="PRO_5047378972" evidence="1">
    <location>
        <begin position="22"/>
        <end position="317"/>
    </location>
</feature>
<organism evidence="2 3">
    <name type="scientific">Cohnella silvisoli</name>
    <dbReference type="NCBI Taxonomy" id="2873699"/>
    <lineage>
        <taxon>Bacteria</taxon>
        <taxon>Bacillati</taxon>
        <taxon>Bacillota</taxon>
        <taxon>Bacilli</taxon>
        <taxon>Bacillales</taxon>
        <taxon>Paenibacillaceae</taxon>
        <taxon>Cohnella</taxon>
    </lineage>
</organism>
<keyword evidence="1" id="KW-0732">Signal</keyword>
<keyword evidence="3" id="KW-1185">Reference proteome</keyword>
<dbReference type="Proteomes" id="UP001493487">
    <property type="component" value="Unassembled WGS sequence"/>
</dbReference>
<accession>A0ABV1L357</accession>
<dbReference type="RefSeq" id="WP_232189678.1">
    <property type="nucleotide sequence ID" value="NZ_JAIOAP010000022.1"/>
</dbReference>
<comment type="caution">
    <text evidence="2">The sequence shown here is derived from an EMBL/GenBank/DDBJ whole genome shotgun (WGS) entry which is preliminary data.</text>
</comment>
<dbReference type="PROSITE" id="PS51257">
    <property type="entry name" value="PROKAR_LIPOPROTEIN"/>
    <property type="match status" value="1"/>
</dbReference>
<proteinExistence type="predicted"/>
<dbReference type="EMBL" id="JASKHM010000020">
    <property type="protein sequence ID" value="MEQ4486251.1"/>
    <property type="molecule type" value="Genomic_DNA"/>
</dbReference>
<reference evidence="2 3" key="1">
    <citation type="journal article" date="2023" name="Genome Announc.">
        <title>Pan-Genome Analyses of the Genus Cohnella and Proposal of the Novel Species Cohnella silvisoli sp. nov., Isolated from Forest Soil.</title>
        <authorList>
            <person name="Wang C."/>
            <person name="Mao L."/>
            <person name="Bao G."/>
            <person name="Zhu H."/>
        </authorList>
    </citation>
    <scope>NUCLEOTIDE SEQUENCE [LARGE SCALE GENOMIC DNA]</scope>
    <source>
        <strain evidence="2 3">NL03-T5-1</strain>
    </source>
</reference>
<evidence type="ECO:0000313" key="2">
    <source>
        <dbReference type="EMBL" id="MEQ4486251.1"/>
    </source>
</evidence>
<gene>
    <name evidence="2" type="ORF">QJS35_28100</name>
</gene>
<dbReference type="InterPro" id="IPR021598">
    <property type="entry name" value="DUF3221"/>
</dbReference>
<evidence type="ECO:0000313" key="3">
    <source>
        <dbReference type="Proteomes" id="UP001493487"/>
    </source>
</evidence>
<dbReference type="Pfam" id="PF11518">
    <property type="entry name" value="DUF3221"/>
    <property type="match status" value="1"/>
</dbReference>
<name>A0ABV1L357_9BACL</name>
<evidence type="ECO:0000256" key="1">
    <source>
        <dbReference type="SAM" id="SignalP"/>
    </source>
</evidence>
<protein>
    <submittedName>
        <fullName evidence="2">YobA family protein</fullName>
    </submittedName>
</protein>